<feature type="transmembrane region" description="Helical" evidence="7">
    <location>
        <begin position="299"/>
        <end position="319"/>
    </location>
</feature>
<dbReference type="InterPro" id="IPR001248">
    <property type="entry name" value="Pur-cyt_permease"/>
</dbReference>
<name>A0ABR1R9Q5_9PEZI</name>
<dbReference type="Proteomes" id="UP001396898">
    <property type="component" value="Unassembled WGS sequence"/>
</dbReference>
<comment type="subcellular location">
    <subcellularLocation>
        <location evidence="1">Membrane</location>
        <topology evidence="1">Multi-pass membrane protein</topology>
    </subcellularLocation>
</comment>
<dbReference type="EMBL" id="JAQQWI010000017">
    <property type="protein sequence ID" value="KAK8006149.1"/>
    <property type="molecule type" value="Genomic_DNA"/>
</dbReference>
<protein>
    <submittedName>
        <fullName evidence="8">Uncharacterized protein</fullName>
    </submittedName>
</protein>
<dbReference type="PANTHER" id="PTHR30618:SF0">
    <property type="entry name" value="PURINE-URACIL PERMEASE NCS1"/>
    <property type="match status" value="1"/>
</dbReference>
<proteinExistence type="inferred from homology"/>
<keyword evidence="3 7" id="KW-0812">Transmembrane</keyword>
<reference evidence="8 9" key="1">
    <citation type="submission" date="2023-01" db="EMBL/GenBank/DDBJ databases">
        <title>Analysis of 21 Apiospora genomes using comparative genomics revels a genus with tremendous synthesis potential of carbohydrate active enzymes and secondary metabolites.</title>
        <authorList>
            <person name="Sorensen T."/>
        </authorList>
    </citation>
    <scope>NUCLEOTIDE SEQUENCE [LARGE SCALE GENOMIC DNA]</scope>
    <source>
        <strain evidence="8 9">CBS 20057</strain>
    </source>
</reference>
<feature type="region of interest" description="Disordered" evidence="6">
    <location>
        <begin position="576"/>
        <end position="622"/>
    </location>
</feature>
<gene>
    <name evidence="8" type="ORF">PG991_012446</name>
</gene>
<feature type="transmembrane region" description="Helical" evidence="7">
    <location>
        <begin position="381"/>
        <end position="403"/>
    </location>
</feature>
<feature type="transmembrane region" description="Helical" evidence="7">
    <location>
        <begin position="494"/>
        <end position="514"/>
    </location>
</feature>
<sequence>MDLQQQMRRRGGALREKVYLRVTQPSSWRLPKQSSSIAPPDVWTNAARRLTLCDGQIKILYRRRNERNHPFYSFYSAIYLACTTATVAVSTSLTAPPSRWTKWAFITYWFSDLITISTWMQASAIMTTGLSATDAILIVLAAGLCNAVPTVLNGAVGSELHIPFPIAIRAAYGHRLAYFCVVTRGVLALFWFGVQSANGGACVTAILTAIWPSYARFPNHLPESAGTTSQGLLSYFVYWCIQFPLLLIPTHKLQRMFWVKTVLVPPMAVAMVVWITVRAGGQGEFFYAPATVSGSKRAWLWLSNLTSVTGGYSTLAVNIPDFSRFSKSRGAQLWQLPVIPLFKTICGVFGVISASASRHLYGQTYWSPLEIIAQWQSTPGGRAAAFFAAGIWLLAQISVNVSANSISFANDITTLCPRYINIRRGVVFASVVGGWALCPWIIVSSASTFLSFMSSAASFMGPVAGILFADYWLVKRKRYDVPALYDPRGIYGSCNWRAAVTSLVVIAPLLPGIANKVTPQNVRVGAGIANLFAINWLYGFFASIAMYCALNYAAPDRRTLIPAVVPGYSDVGQGPLHGVQPPGIGGDDVESQRGGGGEGGNSSSLRSSDEKMASAAGGGGGC</sequence>
<feature type="transmembrane region" description="Helical" evidence="7">
    <location>
        <begin position="103"/>
        <end position="123"/>
    </location>
</feature>
<evidence type="ECO:0000313" key="9">
    <source>
        <dbReference type="Proteomes" id="UP001396898"/>
    </source>
</evidence>
<evidence type="ECO:0000256" key="7">
    <source>
        <dbReference type="SAM" id="Phobius"/>
    </source>
</evidence>
<evidence type="ECO:0000256" key="6">
    <source>
        <dbReference type="SAM" id="MobiDB-lite"/>
    </source>
</evidence>
<keyword evidence="9" id="KW-1185">Reference proteome</keyword>
<feature type="transmembrane region" description="Helical" evidence="7">
    <location>
        <begin position="449"/>
        <end position="473"/>
    </location>
</feature>
<evidence type="ECO:0000313" key="8">
    <source>
        <dbReference type="EMBL" id="KAK8006149.1"/>
    </source>
</evidence>
<feature type="transmembrane region" description="Helical" evidence="7">
    <location>
        <begin position="526"/>
        <end position="550"/>
    </location>
</feature>
<dbReference type="Pfam" id="PF02133">
    <property type="entry name" value="Transp_cyt_pur"/>
    <property type="match status" value="1"/>
</dbReference>
<dbReference type="Gene3D" id="1.10.4160.10">
    <property type="entry name" value="Hydantoin permease"/>
    <property type="match status" value="1"/>
</dbReference>
<accession>A0ABR1R9Q5</accession>
<feature type="transmembrane region" description="Helical" evidence="7">
    <location>
        <begin position="232"/>
        <end position="250"/>
    </location>
</feature>
<feature type="transmembrane region" description="Helical" evidence="7">
    <location>
        <begin position="135"/>
        <end position="156"/>
    </location>
</feature>
<dbReference type="CDD" id="cd11482">
    <property type="entry name" value="SLC-NCS1sbd_NRT1-like"/>
    <property type="match status" value="1"/>
</dbReference>
<feature type="transmembrane region" description="Helical" evidence="7">
    <location>
        <begin position="424"/>
        <end position="443"/>
    </location>
</feature>
<keyword evidence="4 7" id="KW-1133">Transmembrane helix</keyword>
<feature type="transmembrane region" description="Helical" evidence="7">
    <location>
        <begin position="71"/>
        <end position="91"/>
    </location>
</feature>
<evidence type="ECO:0000256" key="5">
    <source>
        <dbReference type="ARBA" id="ARBA00023136"/>
    </source>
</evidence>
<evidence type="ECO:0000256" key="1">
    <source>
        <dbReference type="ARBA" id="ARBA00004141"/>
    </source>
</evidence>
<evidence type="ECO:0000256" key="3">
    <source>
        <dbReference type="ARBA" id="ARBA00022692"/>
    </source>
</evidence>
<keyword evidence="5 7" id="KW-0472">Membrane</keyword>
<comment type="similarity">
    <text evidence="2">Belongs to the purine-cytosine permease (2.A.39) family.</text>
</comment>
<feature type="transmembrane region" description="Helical" evidence="7">
    <location>
        <begin position="201"/>
        <end position="217"/>
    </location>
</feature>
<comment type="caution">
    <text evidence="8">The sequence shown here is derived from an EMBL/GenBank/DDBJ whole genome shotgun (WGS) entry which is preliminary data.</text>
</comment>
<organism evidence="8 9">
    <name type="scientific">Apiospora marii</name>
    <dbReference type="NCBI Taxonomy" id="335849"/>
    <lineage>
        <taxon>Eukaryota</taxon>
        <taxon>Fungi</taxon>
        <taxon>Dikarya</taxon>
        <taxon>Ascomycota</taxon>
        <taxon>Pezizomycotina</taxon>
        <taxon>Sordariomycetes</taxon>
        <taxon>Xylariomycetidae</taxon>
        <taxon>Amphisphaeriales</taxon>
        <taxon>Apiosporaceae</taxon>
        <taxon>Apiospora</taxon>
    </lineage>
</organism>
<dbReference type="PANTHER" id="PTHR30618">
    <property type="entry name" value="NCS1 FAMILY PURINE/PYRIMIDINE TRANSPORTER"/>
    <property type="match status" value="1"/>
</dbReference>
<evidence type="ECO:0000256" key="4">
    <source>
        <dbReference type="ARBA" id="ARBA00022989"/>
    </source>
</evidence>
<feature type="transmembrane region" description="Helical" evidence="7">
    <location>
        <begin position="257"/>
        <end position="279"/>
    </location>
</feature>
<feature type="transmembrane region" description="Helical" evidence="7">
    <location>
        <begin position="176"/>
        <end position="194"/>
    </location>
</feature>
<dbReference type="InterPro" id="IPR045225">
    <property type="entry name" value="Uracil/uridine/allantoin_perm"/>
</dbReference>
<feature type="transmembrane region" description="Helical" evidence="7">
    <location>
        <begin position="340"/>
        <end position="361"/>
    </location>
</feature>
<evidence type="ECO:0000256" key="2">
    <source>
        <dbReference type="ARBA" id="ARBA00008974"/>
    </source>
</evidence>